<evidence type="ECO:0000313" key="1">
    <source>
        <dbReference type="EMBL" id="AUX19795.1"/>
    </source>
</evidence>
<dbReference type="AlphaFoldDB" id="A0A4P2PT38"/>
<dbReference type="EMBL" id="CP012670">
    <property type="protein sequence ID" value="AUX19795.1"/>
    <property type="molecule type" value="Genomic_DNA"/>
</dbReference>
<organism evidence="1 2">
    <name type="scientific">Sorangium cellulosum</name>
    <name type="common">Polyangium cellulosum</name>
    <dbReference type="NCBI Taxonomy" id="56"/>
    <lineage>
        <taxon>Bacteria</taxon>
        <taxon>Pseudomonadati</taxon>
        <taxon>Myxococcota</taxon>
        <taxon>Polyangia</taxon>
        <taxon>Polyangiales</taxon>
        <taxon>Polyangiaceae</taxon>
        <taxon>Sorangium</taxon>
    </lineage>
</organism>
<reference evidence="1 2" key="1">
    <citation type="submission" date="2015-09" db="EMBL/GenBank/DDBJ databases">
        <title>Sorangium comparison.</title>
        <authorList>
            <person name="Zaburannyi N."/>
            <person name="Bunk B."/>
            <person name="Overmann J."/>
            <person name="Mueller R."/>
        </authorList>
    </citation>
    <scope>NUCLEOTIDE SEQUENCE [LARGE SCALE GENOMIC DNA]</scope>
    <source>
        <strain evidence="1 2">So ceGT47</strain>
    </source>
</reference>
<proteinExistence type="predicted"/>
<dbReference type="Proteomes" id="UP000295781">
    <property type="component" value="Chromosome"/>
</dbReference>
<protein>
    <submittedName>
        <fullName evidence="1">Uncharacterized protein</fullName>
    </submittedName>
</protein>
<name>A0A4P2PT38_SORCE</name>
<evidence type="ECO:0000313" key="2">
    <source>
        <dbReference type="Proteomes" id="UP000295781"/>
    </source>
</evidence>
<gene>
    <name evidence="1" type="ORF">SOCEGT47_002480</name>
</gene>
<accession>A0A4P2PT38</accession>
<sequence length="97" mass="10795">MDCREFVWLFNAYKEILGSSTIDCETVLSIRDLAQTQHSICTAIIRLLEDPSQPDVTSSILGLSAMESAYVFKSEHGDVDIDELVKNPACIARMQAE</sequence>